<dbReference type="InterPro" id="IPR002139">
    <property type="entry name" value="Ribo/fructo_kinase"/>
</dbReference>
<dbReference type="GO" id="GO:0006796">
    <property type="term" value="P:phosphate-containing compound metabolic process"/>
    <property type="evidence" value="ECO:0007669"/>
    <property type="project" value="UniProtKB-ARBA"/>
</dbReference>
<sequence>MMVTCIGKANLDISYSIQQVHLGDNHVSLSVDLHLGGKAANVSVALKKLGIQSQLIADIGNDPFGQRITEELKTFGVISLLKVKPAMTGFTFIVVERDGKNTMFNYPGANLLLSVEDISSFKNELLSSSIIFYQSGTGNQNEIIRYLKTLRKPIFLELSEAVEPDLLSEIDFVSLNEQEAINITNTRDIDKALEKLLRYGIKNIFLKLGEKGSVHASKQGIVRKGAFKIQPVDTTGAGDSFSAGCIYGILHNLAIEKILEFANKCAAITCTRLGTVSAFPSIDEVEKLGL</sequence>
<gene>
    <name evidence="5" type="ORF">NA23_06740</name>
</gene>
<dbReference type="Gene3D" id="3.40.1190.20">
    <property type="match status" value="1"/>
</dbReference>
<evidence type="ECO:0000256" key="3">
    <source>
        <dbReference type="ARBA" id="ARBA00022777"/>
    </source>
</evidence>
<dbReference type="SUPFAM" id="SSF53613">
    <property type="entry name" value="Ribokinase-like"/>
    <property type="match status" value="1"/>
</dbReference>
<name>A0AAI8CLX4_FERIS</name>
<dbReference type="AlphaFoldDB" id="A0AAI8CLX4"/>
<comment type="similarity">
    <text evidence="1">Belongs to the carbohydrate kinase PfkB family.</text>
</comment>
<dbReference type="RefSeq" id="WP_084384068.1">
    <property type="nucleotide sequence ID" value="NZ_CP014334.2"/>
</dbReference>
<protein>
    <submittedName>
        <fullName evidence="5">Carbohydrate kinase family protein</fullName>
    </submittedName>
</protein>
<evidence type="ECO:0000259" key="4">
    <source>
        <dbReference type="Pfam" id="PF00294"/>
    </source>
</evidence>
<dbReference type="PROSITE" id="PS00583">
    <property type="entry name" value="PFKB_KINASES_1"/>
    <property type="match status" value="1"/>
</dbReference>
<proteinExistence type="inferred from homology"/>
<accession>A0AAI8CLX4</accession>
<dbReference type="InterPro" id="IPR011611">
    <property type="entry name" value="PfkB_dom"/>
</dbReference>
<dbReference type="InterPro" id="IPR029056">
    <property type="entry name" value="Ribokinase-like"/>
</dbReference>
<reference evidence="5 6" key="1">
    <citation type="journal article" date="2015" name="Stand. Genomic Sci.">
        <title>Genome sequence of a native-feather degrading extremely thermophilic Eubacterium, Fervidobacterium islandicum AW-1.</title>
        <authorList>
            <person name="Lee Y.J."/>
            <person name="Jeong H."/>
            <person name="Park G.S."/>
            <person name="Kwak Y."/>
            <person name="Lee S.J."/>
            <person name="Lee S.J."/>
            <person name="Park M.K."/>
            <person name="Kim J.Y."/>
            <person name="Kang H.K."/>
            <person name="Shin J.H."/>
            <person name="Lee D.W."/>
        </authorList>
    </citation>
    <scope>NUCLEOTIDE SEQUENCE [LARGE SCALE GENOMIC DNA]</scope>
    <source>
        <strain evidence="5 6">AW-1</strain>
    </source>
</reference>
<keyword evidence="3 5" id="KW-0418">Kinase</keyword>
<evidence type="ECO:0000313" key="5">
    <source>
        <dbReference type="EMBL" id="AMW32975.2"/>
    </source>
</evidence>
<keyword evidence="6" id="KW-1185">Reference proteome</keyword>
<evidence type="ECO:0000256" key="2">
    <source>
        <dbReference type="ARBA" id="ARBA00022679"/>
    </source>
</evidence>
<dbReference type="Proteomes" id="UP000093740">
    <property type="component" value="Chromosome"/>
</dbReference>
<dbReference type="InterPro" id="IPR002173">
    <property type="entry name" value="Carboh/pur_kinase_PfkB_CS"/>
</dbReference>
<evidence type="ECO:0000313" key="6">
    <source>
        <dbReference type="Proteomes" id="UP000093740"/>
    </source>
</evidence>
<dbReference type="PANTHER" id="PTHR10584:SF166">
    <property type="entry name" value="RIBOKINASE"/>
    <property type="match status" value="1"/>
</dbReference>
<feature type="domain" description="Carbohydrate kinase PfkB" evidence="4">
    <location>
        <begin position="3"/>
        <end position="280"/>
    </location>
</feature>
<dbReference type="PANTHER" id="PTHR10584">
    <property type="entry name" value="SUGAR KINASE"/>
    <property type="match status" value="1"/>
</dbReference>
<dbReference type="KEGG" id="fia:NA23_06740"/>
<keyword evidence="2" id="KW-0808">Transferase</keyword>
<dbReference type="Pfam" id="PF00294">
    <property type="entry name" value="PfkB"/>
    <property type="match status" value="1"/>
</dbReference>
<organism evidence="5 6">
    <name type="scientific">Fervidobacterium islandicum</name>
    <dbReference type="NCBI Taxonomy" id="2423"/>
    <lineage>
        <taxon>Bacteria</taxon>
        <taxon>Thermotogati</taxon>
        <taxon>Thermotogota</taxon>
        <taxon>Thermotogae</taxon>
        <taxon>Thermotogales</taxon>
        <taxon>Fervidobacteriaceae</taxon>
        <taxon>Fervidobacterium</taxon>
    </lineage>
</organism>
<dbReference type="EMBL" id="CP014334">
    <property type="protein sequence ID" value="AMW32975.2"/>
    <property type="molecule type" value="Genomic_DNA"/>
</dbReference>
<evidence type="ECO:0000256" key="1">
    <source>
        <dbReference type="ARBA" id="ARBA00010688"/>
    </source>
</evidence>
<dbReference type="GO" id="GO:0016301">
    <property type="term" value="F:kinase activity"/>
    <property type="evidence" value="ECO:0007669"/>
    <property type="project" value="UniProtKB-KW"/>
</dbReference>
<dbReference type="PRINTS" id="PR00990">
    <property type="entry name" value="RIBOKINASE"/>
</dbReference>